<evidence type="ECO:0000256" key="2">
    <source>
        <dbReference type="ARBA" id="ARBA00006082"/>
    </source>
</evidence>
<dbReference type="SMART" id="SM01340">
    <property type="entry name" value="DNA_mis_repair"/>
    <property type="match status" value="1"/>
</dbReference>
<dbReference type="PANTHER" id="PTHR10073:SF12">
    <property type="entry name" value="DNA MISMATCH REPAIR PROTEIN MLH1"/>
    <property type="match status" value="1"/>
</dbReference>
<dbReference type="AlphaFoldDB" id="A0A9P0W0N4"/>
<dbReference type="InterPro" id="IPR032189">
    <property type="entry name" value="Mlh1_C"/>
</dbReference>
<dbReference type="GO" id="GO:0005524">
    <property type="term" value="F:ATP binding"/>
    <property type="evidence" value="ECO:0007669"/>
    <property type="project" value="InterPro"/>
</dbReference>
<organism evidence="7 8">
    <name type="scientific">[Candida] railenensis</name>
    <dbReference type="NCBI Taxonomy" id="45579"/>
    <lineage>
        <taxon>Eukaryota</taxon>
        <taxon>Fungi</taxon>
        <taxon>Dikarya</taxon>
        <taxon>Ascomycota</taxon>
        <taxon>Saccharomycotina</taxon>
        <taxon>Pichiomycetes</taxon>
        <taxon>Debaryomycetaceae</taxon>
        <taxon>Kurtzmaniella</taxon>
    </lineage>
</organism>
<dbReference type="InterPro" id="IPR002099">
    <property type="entry name" value="MutL/Mlh/PMS"/>
</dbReference>
<keyword evidence="5" id="KW-0539">Nucleus</keyword>
<dbReference type="GO" id="GO:0061982">
    <property type="term" value="P:meiosis I cell cycle process"/>
    <property type="evidence" value="ECO:0007669"/>
    <property type="project" value="UniProtKB-ARBA"/>
</dbReference>
<keyword evidence="8" id="KW-1185">Reference proteome</keyword>
<dbReference type="EMBL" id="CAKXYY010000023">
    <property type="protein sequence ID" value="CAH2355214.1"/>
    <property type="molecule type" value="Genomic_DNA"/>
</dbReference>
<dbReference type="SUPFAM" id="SSF54211">
    <property type="entry name" value="Ribosomal protein S5 domain 2-like"/>
    <property type="match status" value="1"/>
</dbReference>
<dbReference type="GO" id="GO:0140664">
    <property type="term" value="F:ATP-dependent DNA damage sensor activity"/>
    <property type="evidence" value="ECO:0007669"/>
    <property type="project" value="InterPro"/>
</dbReference>
<dbReference type="NCBIfam" id="TIGR00585">
    <property type="entry name" value="mutl"/>
    <property type="match status" value="1"/>
</dbReference>
<comment type="similarity">
    <text evidence="2">Belongs to the DNA mismatch repair MutL/HexB family.</text>
</comment>
<dbReference type="SUPFAM" id="SSF55874">
    <property type="entry name" value="ATPase domain of HSP90 chaperone/DNA topoisomerase II/histidine kinase"/>
    <property type="match status" value="1"/>
</dbReference>
<evidence type="ECO:0000256" key="3">
    <source>
        <dbReference type="ARBA" id="ARBA00022763"/>
    </source>
</evidence>
<dbReference type="CDD" id="cd03483">
    <property type="entry name" value="MutL_Trans_MLH1"/>
    <property type="match status" value="1"/>
</dbReference>
<dbReference type="InterPro" id="IPR036890">
    <property type="entry name" value="HATPase_C_sf"/>
</dbReference>
<dbReference type="OrthoDB" id="10263226at2759"/>
<sequence length="678" mass="76502">MVDQTPPRIIQLDESVINRIAAGEIIIHPANALKELLENAIDAKSTMIDVLVKDGGLKLLQITDNGSGIDREDLGLLCERFATSKLSTFEDLSSIATYGFRGEALASISHIARLSVVTKTKDSSVAYKAYYSNGKLADSNFKISAGEASPKPIAGKNGTTITVEDLFYNAPARLKATKSKNDEFIKILDVIGRYAVHSEVGISCKKFGDSHQALITRPNLTLKERIRIVFGSSVANEIIDFKMEISEEARDLGLYDCFGAITTSNYVNKKKIQPVLFINGRLVQCDPLKRSIMSIYAYFLPKGNQPFVYVSLQINPQNVDVNVHPTKKEVRFLNEDEIIDIVSAKVHSLLSKIDTSRTFKTQSVLTREKRSTTGVSIGAETLAIEDIEKAPLKKYRQENKLVRTDAKQFKLHSFMNKNTSNNDTTDSNERVDVQLSSIVQLRQELVNSNHKGLTEIFNGSTYVGIIDEMRRLCSFQFGVKLFICDYAATLNEFYYQLALSEFCNYGEFIISESISVREILQNLYTSDCSPSVDLEDVVERIFAMKDMYEEYFKIKFDQDNNLISLPMILKNIEPVVHKLPYFFYRLGANINYEDERECLQGIMKEIALLYIPEPIANEPGSTDEEKALNDAKRDVLDQELENRVFPSLQQKFIATSDLLEDVMEIADLPGLYKVFERC</sequence>
<dbReference type="InterPro" id="IPR014721">
    <property type="entry name" value="Ribsml_uS5_D2-typ_fold_subgr"/>
</dbReference>
<evidence type="ECO:0000259" key="6">
    <source>
        <dbReference type="SMART" id="SM01340"/>
    </source>
</evidence>
<dbReference type="Pfam" id="PF16413">
    <property type="entry name" value="Mlh1_C"/>
    <property type="match status" value="1"/>
</dbReference>
<dbReference type="Gene3D" id="3.30.230.10">
    <property type="match status" value="1"/>
</dbReference>
<keyword evidence="4" id="KW-0234">DNA repair</keyword>
<dbReference type="InterPro" id="IPR020568">
    <property type="entry name" value="Ribosomal_Su5_D2-typ_SF"/>
</dbReference>
<dbReference type="Pfam" id="PF13589">
    <property type="entry name" value="HATPase_c_3"/>
    <property type="match status" value="1"/>
</dbReference>
<protein>
    <submittedName>
        <fullName evidence="7">DNA mismatch repair protein Mlh1p</fullName>
    </submittedName>
</protein>
<reference evidence="7" key="1">
    <citation type="submission" date="2022-03" db="EMBL/GenBank/DDBJ databases">
        <authorList>
            <person name="Legras J.-L."/>
            <person name="Devillers H."/>
            <person name="Grondin C."/>
        </authorList>
    </citation>
    <scope>NUCLEOTIDE SEQUENCE</scope>
    <source>
        <strain evidence="7">CLIB 1423</strain>
    </source>
</reference>
<dbReference type="Pfam" id="PF01119">
    <property type="entry name" value="DNA_mis_repair"/>
    <property type="match status" value="1"/>
</dbReference>
<gene>
    <name evidence="7" type="ORF">CLIB1423_23S00298</name>
</gene>
<dbReference type="PROSITE" id="PS00058">
    <property type="entry name" value="DNA_MISMATCH_REPAIR_1"/>
    <property type="match status" value="1"/>
</dbReference>
<feature type="domain" description="DNA mismatch repair protein S5" evidence="6">
    <location>
        <begin position="226"/>
        <end position="351"/>
    </location>
</feature>
<proteinExistence type="inferred from homology"/>
<evidence type="ECO:0000313" key="7">
    <source>
        <dbReference type="EMBL" id="CAH2355214.1"/>
    </source>
</evidence>
<dbReference type="GO" id="GO:0030983">
    <property type="term" value="F:mismatched DNA binding"/>
    <property type="evidence" value="ECO:0007669"/>
    <property type="project" value="InterPro"/>
</dbReference>
<evidence type="ECO:0000256" key="5">
    <source>
        <dbReference type="ARBA" id="ARBA00023242"/>
    </source>
</evidence>
<name>A0A9P0W0N4_9ASCO</name>
<dbReference type="CDD" id="cd16926">
    <property type="entry name" value="HATPase_MutL-MLH-PMS-like"/>
    <property type="match status" value="1"/>
</dbReference>
<dbReference type="GO" id="GO:0006298">
    <property type="term" value="P:mismatch repair"/>
    <property type="evidence" value="ECO:0007669"/>
    <property type="project" value="InterPro"/>
</dbReference>
<comment type="caution">
    <text evidence="7">The sequence shown here is derived from an EMBL/GenBank/DDBJ whole genome shotgun (WGS) entry which is preliminary data.</text>
</comment>
<dbReference type="InterPro" id="IPR038973">
    <property type="entry name" value="MutL/Mlh/Pms-like"/>
</dbReference>
<evidence type="ECO:0000256" key="4">
    <source>
        <dbReference type="ARBA" id="ARBA00023204"/>
    </source>
</evidence>
<comment type="subcellular location">
    <subcellularLocation>
        <location evidence="1">Nucleus</location>
    </subcellularLocation>
</comment>
<evidence type="ECO:0000256" key="1">
    <source>
        <dbReference type="ARBA" id="ARBA00004123"/>
    </source>
</evidence>
<dbReference type="InterPro" id="IPR014762">
    <property type="entry name" value="DNA_mismatch_repair_CS"/>
</dbReference>
<dbReference type="InterPro" id="IPR013507">
    <property type="entry name" value="DNA_mismatch_S5_2-like"/>
</dbReference>
<dbReference type="FunFam" id="3.30.230.10:FF:000014">
    <property type="entry name" value="DNA mismatch repair protein Mlh1"/>
    <property type="match status" value="1"/>
</dbReference>
<dbReference type="Proteomes" id="UP000837801">
    <property type="component" value="Unassembled WGS sequence"/>
</dbReference>
<accession>A0A9P0W0N4</accession>
<dbReference type="PANTHER" id="PTHR10073">
    <property type="entry name" value="DNA MISMATCH REPAIR PROTEIN MLH, PMS, MUTL"/>
    <property type="match status" value="1"/>
</dbReference>
<dbReference type="GO" id="GO:0032389">
    <property type="term" value="C:MutLalpha complex"/>
    <property type="evidence" value="ECO:0007669"/>
    <property type="project" value="TreeGrafter"/>
</dbReference>
<dbReference type="GO" id="GO:0016887">
    <property type="term" value="F:ATP hydrolysis activity"/>
    <property type="evidence" value="ECO:0007669"/>
    <property type="project" value="InterPro"/>
</dbReference>
<evidence type="ECO:0000313" key="8">
    <source>
        <dbReference type="Proteomes" id="UP000837801"/>
    </source>
</evidence>
<dbReference type="Gene3D" id="3.30.565.10">
    <property type="entry name" value="Histidine kinase-like ATPase, C-terminal domain"/>
    <property type="match status" value="1"/>
</dbReference>
<dbReference type="FunFam" id="3.30.565.10:FF:000109">
    <property type="entry name" value="Related to MLH1-DNA mismatch repair protein"/>
    <property type="match status" value="1"/>
</dbReference>
<keyword evidence="3" id="KW-0227">DNA damage</keyword>